<protein>
    <submittedName>
        <fullName evidence="1">Pentatricopeptide repeat-containing protein</fullName>
    </submittedName>
</protein>
<evidence type="ECO:0000313" key="2">
    <source>
        <dbReference type="Proteomes" id="UP000288805"/>
    </source>
</evidence>
<name>A0A438I1I7_VITVI</name>
<dbReference type="InterPro" id="IPR046960">
    <property type="entry name" value="PPR_At4g14850-like_plant"/>
</dbReference>
<dbReference type="GO" id="GO:0003723">
    <property type="term" value="F:RNA binding"/>
    <property type="evidence" value="ECO:0007669"/>
    <property type="project" value="InterPro"/>
</dbReference>
<sequence length="115" mass="12955">MIVWRTLLGACQSQGNISLANQVMNHLCELGPKKSEDYVLLSNLFASNAEWDNVEEVRKEMGIEEFSMNSFKSEVILRIPCKHKLDLSSGITAIALSLPEIEDDNPFCRKKAQKV</sequence>
<evidence type="ECO:0000313" key="1">
    <source>
        <dbReference type="EMBL" id="RVW90561.1"/>
    </source>
</evidence>
<gene>
    <name evidence="1" type="primary">PCMP-H71_0</name>
    <name evidence="1" type="ORF">CK203_031034</name>
</gene>
<proteinExistence type="predicted"/>
<comment type="caution">
    <text evidence="1">The sequence shown here is derived from an EMBL/GenBank/DDBJ whole genome shotgun (WGS) entry which is preliminary data.</text>
</comment>
<dbReference type="PANTHER" id="PTHR47926">
    <property type="entry name" value="PENTATRICOPEPTIDE REPEAT-CONTAINING PROTEIN"/>
    <property type="match status" value="1"/>
</dbReference>
<dbReference type="EMBL" id="QGNW01000154">
    <property type="protein sequence ID" value="RVW90561.1"/>
    <property type="molecule type" value="Genomic_DNA"/>
</dbReference>
<accession>A0A438I1I7</accession>
<reference evidence="1 2" key="1">
    <citation type="journal article" date="2018" name="PLoS Genet.">
        <title>Population sequencing reveals clonal diversity and ancestral inbreeding in the grapevine cultivar Chardonnay.</title>
        <authorList>
            <person name="Roach M.J."/>
            <person name="Johnson D.L."/>
            <person name="Bohlmann J."/>
            <person name="van Vuuren H.J."/>
            <person name="Jones S.J."/>
            <person name="Pretorius I.S."/>
            <person name="Schmidt S.A."/>
            <person name="Borneman A.R."/>
        </authorList>
    </citation>
    <scope>NUCLEOTIDE SEQUENCE [LARGE SCALE GENOMIC DNA]</scope>
    <source>
        <strain evidence="2">cv. Chardonnay</strain>
        <tissue evidence="1">Leaf</tissue>
    </source>
</reference>
<dbReference type="PANTHER" id="PTHR47926:SF412">
    <property type="entry name" value="PENTATRICOPEPTIDE REPEAT-CONTAINING PROTEIN"/>
    <property type="match status" value="1"/>
</dbReference>
<dbReference type="AlphaFoldDB" id="A0A438I1I7"/>
<dbReference type="InterPro" id="IPR046848">
    <property type="entry name" value="E_motif"/>
</dbReference>
<organism evidence="1 2">
    <name type="scientific">Vitis vinifera</name>
    <name type="common">Grape</name>
    <dbReference type="NCBI Taxonomy" id="29760"/>
    <lineage>
        <taxon>Eukaryota</taxon>
        <taxon>Viridiplantae</taxon>
        <taxon>Streptophyta</taxon>
        <taxon>Embryophyta</taxon>
        <taxon>Tracheophyta</taxon>
        <taxon>Spermatophyta</taxon>
        <taxon>Magnoliopsida</taxon>
        <taxon>eudicotyledons</taxon>
        <taxon>Gunneridae</taxon>
        <taxon>Pentapetalae</taxon>
        <taxon>rosids</taxon>
        <taxon>Vitales</taxon>
        <taxon>Vitaceae</taxon>
        <taxon>Viteae</taxon>
        <taxon>Vitis</taxon>
    </lineage>
</organism>
<dbReference type="Proteomes" id="UP000288805">
    <property type="component" value="Unassembled WGS sequence"/>
</dbReference>
<dbReference type="Pfam" id="PF20431">
    <property type="entry name" value="E_motif"/>
    <property type="match status" value="1"/>
</dbReference>
<dbReference type="GO" id="GO:0009451">
    <property type="term" value="P:RNA modification"/>
    <property type="evidence" value="ECO:0007669"/>
    <property type="project" value="InterPro"/>
</dbReference>